<organism evidence="2 3">
    <name type="scientific">Pseudomicrostroma glucosiphilum</name>
    <dbReference type="NCBI Taxonomy" id="1684307"/>
    <lineage>
        <taxon>Eukaryota</taxon>
        <taxon>Fungi</taxon>
        <taxon>Dikarya</taxon>
        <taxon>Basidiomycota</taxon>
        <taxon>Ustilaginomycotina</taxon>
        <taxon>Exobasidiomycetes</taxon>
        <taxon>Microstromatales</taxon>
        <taxon>Microstromatales incertae sedis</taxon>
        <taxon>Pseudomicrostroma</taxon>
    </lineage>
</organism>
<dbReference type="GeneID" id="37017140"/>
<dbReference type="Proteomes" id="UP000245942">
    <property type="component" value="Unassembled WGS sequence"/>
</dbReference>
<name>A0A316U2Q3_9BASI</name>
<accession>A0A316U2Q3</accession>
<evidence type="ECO:0000313" key="2">
    <source>
        <dbReference type="EMBL" id="PWN18771.1"/>
    </source>
</evidence>
<keyword evidence="3" id="KW-1185">Reference proteome</keyword>
<feature type="transmembrane region" description="Helical" evidence="1">
    <location>
        <begin position="33"/>
        <end position="52"/>
    </location>
</feature>
<keyword evidence="1" id="KW-0812">Transmembrane</keyword>
<keyword evidence="1" id="KW-1133">Transmembrane helix</keyword>
<evidence type="ECO:0000313" key="3">
    <source>
        <dbReference type="Proteomes" id="UP000245942"/>
    </source>
</evidence>
<dbReference type="OrthoDB" id="2126185at2759"/>
<keyword evidence="1" id="KW-0472">Membrane</keyword>
<dbReference type="RefSeq" id="XP_025345931.1">
    <property type="nucleotide sequence ID" value="XM_025495406.1"/>
</dbReference>
<evidence type="ECO:0000256" key="1">
    <source>
        <dbReference type="SAM" id="Phobius"/>
    </source>
</evidence>
<proteinExistence type="predicted"/>
<dbReference type="EMBL" id="KZ819334">
    <property type="protein sequence ID" value="PWN18771.1"/>
    <property type="molecule type" value="Genomic_DNA"/>
</dbReference>
<sequence length="578" mass="63750">MSLHSSPHSNAGHAPNALPSAYPTWPTLVLSALHPQLLILYTYFALIAFLLHRVVFKSIFAERVPSKGREVEAATWAALAVLSLGSTWTYMFRYFSASYQAWLARANLTSQGVPAIPVCEPGTSLLRGLLSSSPCHISYAASHLQRCTLWLSSTSLFLEAWNKVVDNEANYWWSLEVCLFTVGAWTIFLQTQRRRLGVPQLWAYMLLGQTVAISFAACLFNVALALRPLPEGSLVQTAALRSSSADEALPGQVLEVQEEVITEEAQDEDRTTGGKIVSQTIKRKTISQYLIEAPSTHPSLASRLLLWSLTLLAAFSLKDRPTTALSVAVMHLLPLALTLPHQWLHRLEESIEHRLLSPKAGDEDEAGIHASNARLQGILRPSSLLAVLAGWGFLMKAWTTIALSRTITTSVSAYDRVHLGRATLLRNLIYPITFHSHPAQSSISSDAVGLALFTMLFIALDAYHLPQSVARLGSPPPEETRLQKRDPKTTTTIPARLSFTQHHLFAGWYAPSVLLVLLTPVLGPMTTFPAWLSLRELQLEKAELEDERLLRAEAGEGVGLVVKETREEIVSTRPAAKK</sequence>
<protein>
    <submittedName>
        <fullName evidence="2">Uncharacterized protein</fullName>
    </submittedName>
</protein>
<feature type="transmembrane region" description="Helical" evidence="1">
    <location>
        <begin position="201"/>
        <end position="226"/>
    </location>
</feature>
<feature type="transmembrane region" description="Helical" evidence="1">
    <location>
        <begin position="171"/>
        <end position="189"/>
    </location>
</feature>
<gene>
    <name evidence="2" type="ORF">BCV69DRAFT_62356</name>
</gene>
<reference evidence="2 3" key="1">
    <citation type="journal article" date="2018" name="Mol. Biol. Evol.">
        <title>Broad Genomic Sampling Reveals a Smut Pathogenic Ancestry of the Fungal Clade Ustilaginomycotina.</title>
        <authorList>
            <person name="Kijpornyongpan T."/>
            <person name="Mondo S.J."/>
            <person name="Barry K."/>
            <person name="Sandor L."/>
            <person name="Lee J."/>
            <person name="Lipzen A."/>
            <person name="Pangilinan J."/>
            <person name="LaButti K."/>
            <person name="Hainaut M."/>
            <person name="Henrissat B."/>
            <person name="Grigoriev I.V."/>
            <person name="Spatafora J.W."/>
            <person name="Aime M.C."/>
        </authorList>
    </citation>
    <scope>NUCLEOTIDE SEQUENCE [LARGE SCALE GENOMIC DNA]</scope>
    <source>
        <strain evidence="2 3">MCA 4718</strain>
    </source>
</reference>
<feature type="transmembrane region" description="Helical" evidence="1">
    <location>
        <begin position="73"/>
        <end position="92"/>
    </location>
</feature>
<dbReference type="AlphaFoldDB" id="A0A316U2Q3"/>